<evidence type="ECO:0000313" key="3">
    <source>
        <dbReference type="Proteomes" id="UP000177263"/>
    </source>
</evidence>
<comment type="caution">
    <text evidence="2">The sequence shown here is derived from an EMBL/GenBank/DDBJ whole genome shotgun (WGS) entry which is preliminary data.</text>
</comment>
<keyword evidence="1" id="KW-0812">Transmembrane</keyword>
<feature type="transmembrane region" description="Helical" evidence="1">
    <location>
        <begin position="80"/>
        <end position="104"/>
    </location>
</feature>
<organism evidence="2 3">
    <name type="scientific">Candidatus Woesebacteria bacterium RIFCSPHIGHO2_01_FULL_41_10</name>
    <dbReference type="NCBI Taxonomy" id="1802500"/>
    <lineage>
        <taxon>Bacteria</taxon>
        <taxon>Candidatus Woeseibacteriota</taxon>
    </lineage>
</organism>
<dbReference type="AlphaFoldDB" id="A0A1F7YMI8"/>
<dbReference type="Proteomes" id="UP000177263">
    <property type="component" value="Unassembled WGS sequence"/>
</dbReference>
<gene>
    <name evidence="2" type="ORF">A2801_02670</name>
</gene>
<dbReference type="STRING" id="1802500.A2801_02670"/>
<proteinExistence type="predicted"/>
<feature type="transmembrane region" description="Helical" evidence="1">
    <location>
        <begin position="44"/>
        <end position="68"/>
    </location>
</feature>
<evidence type="ECO:0000313" key="2">
    <source>
        <dbReference type="EMBL" id="OGM28410.1"/>
    </source>
</evidence>
<keyword evidence="1" id="KW-1133">Transmembrane helix</keyword>
<name>A0A1F7YMI8_9BACT</name>
<protein>
    <submittedName>
        <fullName evidence="2">Uncharacterized protein</fullName>
    </submittedName>
</protein>
<feature type="transmembrane region" description="Helical" evidence="1">
    <location>
        <begin position="116"/>
        <end position="135"/>
    </location>
</feature>
<keyword evidence="1" id="KW-0472">Membrane</keyword>
<evidence type="ECO:0000256" key="1">
    <source>
        <dbReference type="SAM" id="Phobius"/>
    </source>
</evidence>
<reference evidence="2 3" key="1">
    <citation type="journal article" date="2016" name="Nat. Commun.">
        <title>Thousands of microbial genomes shed light on interconnected biogeochemical processes in an aquifer system.</title>
        <authorList>
            <person name="Anantharaman K."/>
            <person name="Brown C.T."/>
            <person name="Hug L.A."/>
            <person name="Sharon I."/>
            <person name="Castelle C.J."/>
            <person name="Probst A.J."/>
            <person name="Thomas B.C."/>
            <person name="Singh A."/>
            <person name="Wilkins M.J."/>
            <person name="Karaoz U."/>
            <person name="Brodie E.L."/>
            <person name="Williams K.H."/>
            <person name="Hubbard S.S."/>
            <person name="Banfield J.F."/>
        </authorList>
    </citation>
    <scope>NUCLEOTIDE SEQUENCE [LARGE SCALE GENOMIC DNA]</scope>
</reference>
<sequence length="153" mass="16739">MSNLIQRYEEELTLAVIIFVAHIIVFLYAFVFGALFYLGFGLEAAANFALFAAFFSFLGSLPGFVTLLEPGRRSDVALAYLFSGMAAGMAVVCIVSLLMAFIRLLLSMTGMPQQEIIHPAAAAFCCALIAVGFALRGADLERHDNSREYSYMQ</sequence>
<dbReference type="EMBL" id="MGGM01000031">
    <property type="protein sequence ID" value="OGM28410.1"/>
    <property type="molecule type" value="Genomic_DNA"/>
</dbReference>
<feature type="transmembrane region" description="Helical" evidence="1">
    <location>
        <begin position="12"/>
        <end position="38"/>
    </location>
</feature>
<accession>A0A1F7YMI8</accession>